<dbReference type="AlphaFoldDB" id="A0A133XWK5"/>
<comment type="caution">
    <text evidence="1">The sequence shown here is derived from an EMBL/GenBank/DDBJ whole genome shotgun (WGS) entry which is preliminary data.</text>
</comment>
<feature type="non-terminal residue" evidence="1">
    <location>
        <position position="1"/>
    </location>
</feature>
<evidence type="ECO:0000313" key="1">
    <source>
        <dbReference type="EMBL" id="KXB35336.1"/>
    </source>
</evidence>
<dbReference type="PATRIC" id="fig|87541.4.peg.1189"/>
<organism evidence="1 2">
    <name type="scientific">Aerococcus christensenii</name>
    <dbReference type="NCBI Taxonomy" id="87541"/>
    <lineage>
        <taxon>Bacteria</taxon>
        <taxon>Bacillati</taxon>
        <taxon>Bacillota</taxon>
        <taxon>Bacilli</taxon>
        <taxon>Lactobacillales</taxon>
        <taxon>Aerococcaceae</taxon>
        <taxon>Aerococcus</taxon>
    </lineage>
</organism>
<sequence>KLIYAFEKDAKAELCRLKEQLRQNEKIFEPDPSKEISGIKLVNLENNVGVQTNRESLGD</sequence>
<reference evidence="1 2" key="1">
    <citation type="submission" date="2016-01" db="EMBL/GenBank/DDBJ databases">
        <authorList>
            <person name="Oliw E.H."/>
        </authorList>
    </citation>
    <scope>NUCLEOTIDE SEQUENCE [LARGE SCALE GENOMIC DNA]</scope>
    <source>
        <strain evidence="1 2">KA00635</strain>
    </source>
</reference>
<accession>A0A133XWK5</accession>
<dbReference type="RefSeq" id="WP_197415386.1">
    <property type="nucleotide sequence ID" value="NZ_KQ959317.1"/>
</dbReference>
<proteinExistence type="predicted"/>
<gene>
    <name evidence="1" type="ORF">HMPREF3187_01198</name>
</gene>
<evidence type="ECO:0000313" key="2">
    <source>
        <dbReference type="Proteomes" id="UP000070422"/>
    </source>
</evidence>
<dbReference type="EMBL" id="LSCQ01000064">
    <property type="protein sequence ID" value="KXB35336.1"/>
    <property type="molecule type" value="Genomic_DNA"/>
</dbReference>
<protein>
    <submittedName>
        <fullName evidence="1">Uncharacterized protein</fullName>
    </submittedName>
</protein>
<dbReference type="Proteomes" id="UP000070422">
    <property type="component" value="Unassembled WGS sequence"/>
</dbReference>
<name>A0A133XWK5_9LACT</name>